<organism evidence="2 3">
    <name type="scientific">Streptomyces griseofuscus</name>
    <dbReference type="NCBI Taxonomy" id="146922"/>
    <lineage>
        <taxon>Bacteria</taxon>
        <taxon>Bacillati</taxon>
        <taxon>Actinomycetota</taxon>
        <taxon>Actinomycetes</taxon>
        <taxon>Kitasatosporales</taxon>
        <taxon>Streptomycetaceae</taxon>
        <taxon>Streptomyces</taxon>
    </lineage>
</organism>
<dbReference type="Gene3D" id="1.25.10.90">
    <property type="match status" value="1"/>
</dbReference>
<dbReference type="SUPFAM" id="SSF48371">
    <property type="entry name" value="ARM repeat"/>
    <property type="match status" value="1"/>
</dbReference>
<feature type="compositionally biased region" description="Basic and acidic residues" evidence="1">
    <location>
        <begin position="261"/>
        <end position="271"/>
    </location>
</feature>
<feature type="region of interest" description="Disordered" evidence="1">
    <location>
        <begin position="1"/>
        <end position="34"/>
    </location>
</feature>
<dbReference type="PANTHER" id="PTHR34070">
    <property type="entry name" value="ARMADILLO-TYPE FOLD"/>
    <property type="match status" value="1"/>
</dbReference>
<dbReference type="Proteomes" id="UP000276379">
    <property type="component" value="Unassembled WGS sequence"/>
</dbReference>
<dbReference type="PANTHER" id="PTHR34070:SF1">
    <property type="entry name" value="DNA ALKYLATION REPAIR PROTEIN"/>
    <property type="match status" value="1"/>
</dbReference>
<dbReference type="InterPro" id="IPR016024">
    <property type="entry name" value="ARM-type_fold"/>
</dbReference>
<evidence type="ECO:0000313" key="2">
    <source>
        <dbReference type="EMBL" id="RRQ86370.1"/>
    </source>
</evidence>
<comment type="caution">
    <text evidence="2">The sequence shown here is derived from an EMBL/GenBank/DDBJ whole genome shotgun (WGS) entry which is preliminary data.</text>
</comment>
<sequence length="287" mass="32153">MDRYRRPGARCAPEGPHRHHARGGRVNTADGASARPAEDLRAALRALADPARADQQRAYLHSDLDHLGVRVPDLRHCVTRTRRVLGAQAGSAVLALAGALWSAQEGSEKPVYDDRRAAVEILVQYAGALDAADLKDVETLLRQCRTWALVDPLAVHCAGAVALRDAAAGRVLDRWITDPDFWLRRTALLALLPAIRAGRPDGDRLTRYADALVHEQEFFLRKALGWVLRETSTRDPQFVRDWLARHGSRVAPLTRREALRRLTRKEDQDRGQRRRAMRADAPVPPRR</sequence>
<gene>
    <name evidence="2" type="ORF">CQW44_15600</name>
</gene>
<keyword evidence="3" id="KW-1185">Reference proteome</keyword>
<dbReference type="InterPro" id="IPR014825">
    <property type="entry name" value="DNA_alkylation"/>
</dbReference>
<proteinExistence type="predicted"/>
<feature type="region of interest" description="Disordered" evidence="1">
    <location>
        <begin position="261"/>
        <end position="287"/>
    </location>
</feature>
<evidence type="ECO:0000256" key="1">
    <source>
        <dbReference type="SAM" id="MobiDB-lite"/>
    </source>
</evidence>
<name>A0A426S8J6_9ACTN</name>
<protein>
    <submittedName>
        <fullName evidence="2">DNA alkylation repair protein</fullName>
    </submittedName>
</protein>
<dbReference type="AlphaFoldDB" id="A0A426S8J6"/>
<evidence type="ECO:0000313" key="3">
    <source>
        <dbReference type="Proteomes" id="UP000276379"/>
    </source>
</evidence>
<dbReference type="Pfam" id="PF08713">
    <property type="entry name" value="DNA_alkylation"/>
    <property type="match status" value="1"/>
</dbReference>
<accession>A0A426S8J6</accession>
<reference evidence="2 3" key="1">
    <citation type="submission" date="2017-10" db="EMBL/GenBank/DDBJ databases">
        <title>Draft genome of actinobacteria isolated from guarana (Paullinia cupana (Mart.) Ducke.</title>
        <authorList>
            <person name="Siqueira K.A."/>
            <person name="Liotti R.G."/>
            <person name="Mendes T.A."/>
            <person name="Soares M.A."/>
        </authorList>
    </citation>
    <scope>NUCLEOTIDE SEQUENCE [LARGE SCALE GENOMIC DNA]</scope>
    <source>
        <strain evidence="2 3">199</strain>
    </source>
</reference>
<dbReference type="EMBL" id="PDES01000006">
    <property type="protein sequence ID" value="RRQ86370.1"/>
    <property type="molecule type" value="Genomic_DNA"/>
</dbReference>